<dbReference type="Pfam" id="PF12796">
    <property type="entry name" value="Ank_2"/>
    <property type="match status" value="1"/>
</dbReference>
<gene>
    <name evidence="6" type="ORF">SCF082_LOCUS47547</name>
</gene>
<dbReference type="SUPFAM" id="SSF49265">
    <property type="entry name" value="Fibronectin type III"/>
    <property type="match status" value="1"/>
</dbReference>
<feature type="repeat" description="ANK" evidence="3">
    <location>
        <begin position="142"/>
        <end position="174"/>
    </location>
</feature>
<dbReference type="Gene3D" id="2.60.40.10">
    <property type="entry name" value="Immunoglobulins"/>
    <property type="match status" value="2"/>
</dbReference>
<evidence type="ECO:0000256" key="2">
    <source>
        <dbReference type="ARBA" id="ARBA00023043"/>
    </source>
</evidence>
<keyword evidence="2 3" id="KW-0040">ANK repeat</keyword>
<dbReference type="SUPFAM" id="SSF48403">
    <property type="entry name" value="Ankyrin repeat"/>
    <property type="match status" value="1"/>
</dbReference>
<dbReference type="PROSITE" id="PS50853">
    <property type="entry name" value="FN3"/>
    <property type="match status" value="2"/>
</dbReference>
<evidence type="ECO:0000256" key="1">
    <source>
        <dbReference type="ARBA" id="ARBA00022737"/>
    </source>
</evidence>
<dbReference type="InterPro" id="IPR003961">
    <property type="entry name" value="FN3_dom"/>
</dbReference>
<accession>A0ABP0RM69</accession>
<dbReference type="Proteomes" id="UP001642464">
    <property type="component" value="Unassembled WGS sequence"/>
</dbReference>
<feature type="region of interest" description="Disordered" evidence="4">
    <location>
        <begin position="649"/>
        <end position="678"/>
    </location>
</feature>
<dbReference type="PROSITE" id="PS50096">
    <property type="entry name" value="IQ"/>
    <property type="match status" value="1"/>
</dbReference>
<proteinExistence type="predicted"/>
<evidence type="ECO:0000313" key="6">
    <source>
        <dbReference type="EMBL" id="CAK9101712.1"/>
    </source>
</evidence>
<feature type="region of interest" description="Disordered" evidence="4">
    <location>
        <begin position="440"/>
        <end position="460"/>
    </location>
</feature>
<feature type="region of interest" description="Disordered" evidence="4">
    <location>
        <begin position="51"/>
        <end position="82"/>
    </location>
</feature>
<dbReference type="PROSITE" id="PS50297">
    <property type="entry name" value="ANK_REP_REGION"/>
    <property type="match status" value="1"/>
</dbReference>
<evidence type="ECO:0000313" key="7">
    <source>
        <dbReference type="Proteomes" id="UP001642464"/>
    </source>
</evidence>
<dbReference type="SMART" id="SM00060">
    <property type="entry name" value="FN3"/>
    <property type="match status" value="2"/>
</dbReference>
<feature type="domain" description="Fibronectin type-III" evidence="5">
    <location>
        <begin position="267"/>
        <end position="380"/>
    </location>
</feature>
<dbReference type="InterPro" id="IPR036116">
    <property type="entry name" value="FN3_sf"/>
</dbReference>
<keyword evidence="7" id="KW-1185">Reference proteome</keyword>
<comment type="caution">
    <text evidence="6">The sequence shown here is derived from an EMBL/GenBank/DDBJ whole genome shotgun (WGS) entry which is preliminary data.</text>
</comment>
<dbReference type="InterPro" id="IPR002110">
    <property type="entry name" value="Ankyrin_rpt"/>
</dbReference>
<dbReference type="SMART" id="SM00248">
    <property type="entry name" value="ANK"/>
    <property type="match status" value="4"/>
</dbReference>
<reference evidence="6 7" key="1">
    <citation type="submission" date="2024-02" db="EMBL/GenBank/DDBJ databases">
        <authorList>
            <person name="Chen Y."/>
            <person name="Shah S."/>
            <person name="Dougan E. K."/>
            <person name="Thang M."/>
            <person name="Chan C."/>
        </authorList>
    </citation>
    <scope>NUCLEOTIDE SEQUENCE [LARGE SCALE GENOMIC DNA]</scope>
</reference>
<sequence>MFQQPTRDYRARFPGKPLRGDGSDALLVAAWERDVEAFELHWRAEAEALELPDAEKEPEGRGLLDEEGHGRGHRSSRTDPMLRSSLGNFLDEHLDEDRHTVLHVATYRGATKIVRLILDNLPPQGKGRKRRAHPLLDARSCLGTSALHLACRRNRTNITRLLLRAGANIGSRDNNGNTPLHFGVEANSADVVEFAISNRLPFDLPNAASVTPLFLACQLAFRGLAVRLASAGADICKLNNFGKTPLLEAQDQGWGEELRCAGAVPEKPASPDIMHQTDARVTYQWNTPQGRSAPVQFYRLQVRKIDRLNPNAPWVTVADNVKEKRHTFHVCKAHCRTFERDASPQDLEPSEVYTVRVSAWSIVGWSEPSEPSKVLVTAPAAPCRPEPPAMVTTTNTSITLRWVHPDENGAPIQESELQWRMAHTPYVKWSTIAHPIKVHQPADSCNEASSSESDTDDEEEPLKLVKFSEFTVRELAPQTFYKFRVRCRNLMGWSYFSLSSLKVRTRTESCQRRKNFAFGANGQVRKALHGTLLHAEARFIAVDRGLHDDTTREFLRDESDRQFRRNRTETQAAVKLQTFLRGLWAASKFAQFKRDKVQRRPFLVEYNLEAEFLAQWRKQLLYYKHQSLAIAAEQQQHANCRRLRKMERSARRQRRQLVRKQRDESLRPVAHALSANTG</sequence>
<dbReference type="PROSITE" id="PS50088">
    <property type="entry name" value="ANK_REPEAT"/>
    <property type="match status" value="2"/>
</dbReference>
<name>A0ABP0RM69_9DINO</name>
<evidence type="ECO:0000256" key="4">
    <source>
        <dbReference type="SAM" id="MobiDB-lite"/>
    </source>
</evidence>
<feature type="compositionally biased region" description="Basic and acidic residues" evidence="4">
    <location>
        <begin position="53"/>
        <end position="70"/>
    </location>
</feature>
<dbReference type="InterPro" id="IPR013783">
    <property type="entry name" value="Ig-like_fold"/>
</dbReference>
<dbReference type="PANTHER" id="PTHR24171">
    <property type="entry name" value="ANKYRIN REPEAT DOMAIN-CONTAINING PROTEIN 39-RELATED"/>
    <property type="match status" value="1"/>
</dbReference>
<dbReference type="CDD" id="cd00063">
    <property type="entry name" value="FN3"/>
    <property type="match status" value="2"/>
</dbReference>
<organism evidence="6 7">
    <name type="scientific">Durusdinium trenchii</name>
    <dbReference type="NCBI Taxonomy" id="1381693"/>
    <lineage>
        <taxon>Eukaryota</taxon>
        <taxon>Sar</taxon>
        <taxon>Alveolata</taxon>
        <taxon>Dinophyceae</taxon>
        <taxon>Suessiales</taxon>
        <taxon>Symbiodiniaceae</taxon>
        <taxon>Durusdinium</taxon>
    </lineage>
</organism>
<keyword evidence="1" id="KW-0677">Repeat</keyword>
<feature type="repeat" description="ANK" evidence="3">
    <location>
        <begin position="175"/>
        <end position="207"/>
    </location>
</feature>
<dbReference type="InterPro" id="IPR036770">
    <property type="entry name" value="Ankyrin_rpt-contain_sf"/>
</dbReference>
<feature type="domain" description="Fibronectin type-III" evidence="5">
    <location>
        <begin position="384"/>
        <end position="508"/>
    </location>
</feature>
<dbReference type="Gene3D" id="1.25.40.20">
    <property type="entry name" value="Ankyrin repeat-containing domain"/>
    <property type="match status" value="1"/>
</dbReference>
<feature type="compositionally biased region" description="Basic residues" evidence="4">
    <location>
        <begin position="649"/>
        <end position="659"/>
    </location>
</feature>
<evidence type="ECO:0000259" key="5">
    <source>
        <dbReference type="PROSITE" id="PS50853"/>
    </source>
</evidence>
<evidence type="ECO:0000256" key="3">
    <source>
        <dbReference type="PROSITE-ProRule" id="PRU00023"/>
    </source>
</evidence>
<dbReference type="Pfam" id="PF00041">
    <property type="entry name" value="fn3"/>
    <property type="match status" value="2"/>
</dbReference>
<dbReference type="EMBL" id="CAXAMM010041905">
    <property type="protein sequence ID" value="CAK9101712.1"/>
    <property type="molecule type" value="Genomic_DNA"/>
</dbReference>
<protein>
    <submittedName>
        <fullName evidence="6">Ankyrin repeat domain-containing protein 6 (Diversin)</fullName>
    </submittedName>
</protein>